<evidence type="ECO:0000256" key="1">
    <source>
        <dbReference type="SAM" id="MobiDB-lite"/>
    </source>
</evidence>
<proteinExistence type="predicted"/>
<organism evidence="2 3">
    <name type="scientific">Agromyces flavus</name>
    <dbReference type="NCBI Taxonomy" id="589382"/>
    <lineage>
        <taxon>Bacteria</taxon>
        <taxon>Bacillati</taxon>
        <taxon>Actinomycetota</taxon>
        <taxon>Actinomycetes</taxon>
        <taxon>Micrococcales</taxon>
        <taxon>Microbacteriaceae</taxon>
        <taxon>Agromyces</taxon>
    </lineage>
</organism>
<dbReference type="STRING" id="589382.SAMN04489721_0409"/>
<evidence type="ECO:0000313" key="3">
    <source>
        <dbReference type="Proteomes" id="UP000199482"/>
    </source>
</evidence>
<feature type="compositionally biased region" description="Acidic residues" evidence="1">
    <location>
        <begin position="36"/>
        <end position="47"/>
    </location>
</feature>
<evidence type="ECO:0000313" key="2">
    <source>
        <dbReference type="EMBL" id="SDR85611.1"/>
    </source>
</evidence>
<feature type="region of interest" description="Disordered" evidence="1">
    <location>
        <begin position="303"/>
        <end position="327"/>
    </location>
</feature>
<name>A0A1H1MFJ1_9MICO</name>
<dbReference type="Proteomes" id="UP000199482">
    <property type="component" value="Chromosome I"/>
</dbReference>
<dbReference type="EMBL" id="LT629755">
    <property type="protein sequence ID" value="SDR85611.1"/>
    <property type="molecule type" value="Genomic_DNA"/>
</dbReference>
<dbReference type="SUPFAM" id="SSF52540">
    <property type="entry name" value="P-loop containing nucleoside triphosphate hydrolases"/>
    <property type="match status" value="1"/>
</dbReference>
<accession>A0A1H1MFJ1</accession>
<protein>
    <submittedName>
        <fullName evidence="2">Uncharacterized protein</fullName>
    </submittedName>
</protein>
<dbReference type="Gene3D" id="3.40.50.300">
    <property type="entry name" value="P-loop containing nucleotide triphosphate hydrolases"/>
    <property type="match status" value="2"/>
</dbReference>
<feature type="region of interest" description="Disordered" evidence="1">
    <location>
        <begin position="1"/>
        <end position="71"/>
    </location>
</feature>
<reference evidence="3" key="1">
    <citation type="submission" date="2016-10" db="EMBL/GenBank/DDBJ databases">
        <authorList>
            <person name="Varghese N."/>
            <person name="Submissions S."/>
        </authorList>
    </citation>
    <scope>NUCLEOTIDE SEQUENCE [LARGE SCALE GENOMIC DNA]</scope>
    <source>
        <strain evidence="3">CPCC 202695</strain>
    </source>
</reference>
<dbReference type="InterPro" id="IPR027417">
    <property type="entry name" value="P-loop_NTPase"/>
</dbReference>
<sequence length="1284" mass="139330">MVSIPAGYPNLRARGDAPGERPSAPYGVGVQRLDRDDDEDDFLEDEPETRAPAPAGSSGRRRDPAAPQAVTVGDPGVVAANVAEPSWRRWHAELRELGGRSPLVHFEDSSRTRIELSTTHPGGLPQFITGHSTLLSSLIRDELALRNARLAAAEITQKGIELRSVRGIDAVHLAIGLASWHQGGEEFLAPVLLRPLAIRRYGRDFELKLKGQPYLNPALARELHQQFQITLDADAFVALAISNGVFKPQPVIDRLRGLTSHLPSFQVAPRLVVSSFAEVGPAMGADAARLEHPVIDAIAGNPSARAAYATPPDPPRTVPQDERPPSTDRLLLDADSEQEQVIARIEQGASVVVKTLPGTGGTQTIVNAIGALVANEKRVLVVGARRSSLDGIGHRLGQVGLGGLAVTTERLRRDLIQSINRNEKAEQPRVADVDDALVRLRKVLLDYRHALTRRDPELQASVLDALTALAGLAAMPSPPDTTARLDRGSLVGLATGRDVVAADLVRAAALGEFRYGPGDSPWYGAAFATSEEASAAHGLAKRLSGTDVPRLLERARSLIAQTRLRQFESIAELGVFLRLLHDVRDTLDKFLPAVYDRPLGELIAATAPRRETGMSGANRRRLKRLALEYVRPGVHVGDLNAALRGIQQQRTLWHRYSEAGAVPSVPVGLDDVHVGYHTVSSDLQSLDGPLGIEGSPRRLAARPLRELEATLTGLAADSEVLHNLQERTALLQKLRGLGLDPLLVDLAERHVPEQQVAAELELAWWQSVLETMLAGDPALLGANTTVLDRLEADFRLVDDAHASAAGPLLAWRLAEAWRVAIVDHHEEAERLRRMLRGDRVRPDRLHREAPHLFRALAPVWLASPYEVPLIDDAIPFDTVLLVDAGATTIAENLGAIRRARQVVAFGDPVTQTPTRFETAVRAEPDEPAAAEHSVDALHADSALARLSDLLPTMTLTRSYRAGGEDLAELVNRRFYGGRIVSMPWAGSFLGHGSLGLHYVRGNGLPDPVTGTVESLDAEVAKVVELVMEHAVKRPRESLMVITASARHSARVHQAVLAAFAKRTDLSDFILRDRAEPFTVLTLEQAVAQSRDRVIFSIGFGRTPHGRLLSNFGSLGEPGGERLLAVAMTRARRSMDIVSAFRPDDIDEDRQRHGVIALANVLSETEEQQSSPRVAQGVGDPMLVDLARRLERRGIRTSVGHRGTLSLAAAHAGKAVVVETDPALAGWSLRESLRLRPDVLRRLGWHHLRVHSFELFGDPESVAERVAAVLGKGQPGEPAEESPAS</sequence>
<gene>
    <name evidence="2" type="ORF">SAMN04489721_0409</name>
</gene>